<protein>
    <submittedName>
        <fullName evidence="6">Protein that interacts with Spt6p and copurifies with Spt5p and RNA polymerase II</fullName>
    </submittedName>
</protein>
<evidence type="ECO:0000259" key="5">
    <source>
        <dbReference type="PROSITE" id="PS51319"/>
    </source>
</evidence>
<reference evidence="8 9" key="2">
    <citation type="journal article" date="2022" name="Science">
        <title>Structural basis of nucleosome disassembly and reassembly by RNAPII elongation complex with FACT.</title>
        <authorList>
            <person name="Ehara H."/>
            <person name="Kujirai T."/>
            <person name="Shirouzu M."/>
            <person name="Kurumizaka H."/>
            <person name="Sekine S.I."/>
        </authorList>
    </citation>
    <scope>STRUCTURE BY ELECTRON MICROSCOPY (3.10 ANGSTROMS)</scope>
</reference>
<dbReference type="PROSITE" id="PS51319">
    <property type="entry name" value="TFIIS_N"/>
    <property type="match status" value="1"/>
</dbReference>
<dbReference type="PDB" id="7XT7">
    <property type="method" value="EM"/>
    <property type="resolution" value="4.20 A"/>
    <property type="chains" value="n=1-414"/>
</dbReference>
<dbReference type="HOGENOM" id="CLU_045275_0_0_1"/>
<dbReference type="STRING" id="644223.C4R7L8"/>
<evidence type="ECO:0000313" key="7">
    <source>
        <dbReference type="Proteomes" id="UP000000314"/>
    </source>
</evidence>
<dbReference type="EMBL" id="FN392322">
    <property type="protein sequence ID" value="CAY71593.1"/>
    <property type="molecule type" value="Genomic_DNA"/>
</dbReference>
<dbReference type="InterPro" id="IPR017923">
    <property type="entry name" value="TFIIS_N"/>
</dbReference>
<name>C4R7L8_KOMPG</name>
<dbReference type="InterPro" id="IPR051037">
    <property type="entry name" value="RNAPII_TF_IWS1"/>
</dbReference>
<proteinExistence type="evidence at protein level"/>
<evidence type="ECO:0000256" key="4">
    <source>
        <dbReference type="SAM" id="MobiDB-lite"/>
    </source>
</evidence>
<evidence type="ECO:0000256" key="2">
    <source>
        <dbReference type="ARBA" id="ARBA00037992"/>
    </source>
</evidence>
<dbReference type="InParanoid" id="C4R7L8"/>
<dbReference type="PDB" id="7XSZ">
    <property type="method" value="EM"/>
    <property type="resolution" value="3.40 A"/>
    <property type="chains" value="n=1-414"/>
</dbReference>
<dbReference type="PDB" id="7XSE">
    <property type="method" value="EM"/>
    <property type="resolution" value="3.60 A"/>
    <property type="chains" value="n=1-414"/>
</dbReference>
<keyword evidence="8 9" id="KW-0002">3D-structure</keyword>
<comment type="function">
    <text evidence="1">Transcription factor involved in RNA polymerase II transcription regulation. May function in both SPT15/TBP post-recruitment and recruitment steps of transcription.</text>
</comment>
<dbReference type="OrthoDB" id="21124at2759"/>
<feature type="region of interest" description="Disordered" evidence="4">
    <location>
        <begin position="1"/>
        <end position="119"/>
    </location>
</feature>
<dbReference type="KEGG" id="ppa:PAS_chr4_0349"/>
<dbReference type="RefSeq" id="XP_002493772.1">
    <property type="nucleotide sequence ID" value="XM_002493727.1"/>
</dbReference>
<dbReference type="EMDB" id="EMD-33437"/>
<reference evidence="6 7" key="1">
    <citation type="journal article" date="2009" name="Nat. Biotechnol.">
        <title>Genome sequence of the recombinant protein production host Pichia pastoris.</title>
        <authorList>
            <person name="De Schutter K."/>
            <person name="Lin Y.C."/>
            <person name="Tiels P."/>
            <person name="Van Hecke A."/>
            <person name="Glinka S."/>
            <person name="Weber-Lehmann J."/>
            <person name="Rouze P."/>
            <person name="Van de Peer Y."/>
            <person name="Callewaert N."/>
        </authorList>
    </citation>
    <scope>NUCLEOTIDE SEQUENCE [LARGE SCALE GENOMIC DNA]</scope>
    <source>
        <strain evidence="7">GS115 / ATCC 20864</strain>
    </source>
</reference>
<dbReference type="eggNOG" id="KOG1793">
    <property type="taxonomic scope" value="Eukaryota"/>
</dbReference>
<dbReference type="OMA" id="MPAYNIQ"/>
<feature type="region of interest" description="Disordered" evidence="4">
    <location>
        <begin position="368"/>
        <end position="414"/>
    </location>
</feature>
<comment type="subcellular location">
    <subcellularLocation>
        <location evidence="3">Nucleus</location>
    </subcellularLocation>
</comment>
<dbReference type="EMDB" id="EMD-33313"/>
<keyword evidence="3" id="KW-0539">Nucleus</keyword>
<feature type="compositionally biased region" description="Basic residues" evidence="4">
    <location>
        <begin position="82"/>
        <end position="104"/>
    </location>
</feature>
<dbReference type="PDB" id="7XTD">
    <property type="method" value="EM"/>
    <property type="resolution" value="3.90 A"/>
    <property type="chains" value="n=1-414"/>
</dbReference>
<dbReference type="PANTHER" id="PTHR46010">
    <property type="entry name" value="PROTEIN IWS1 HOMOLOG"/>
    <property type="match status" value="1"/>
</dbReference>
<evidence type="ECO:0000256" key="3">
    <source>
        <dbReference type="PROSITE-ProRule" id="PRU00649"/>
    </source>
</evidence>
<dbReference type="FunCoup" id="C4R7L8">
    <property type="interactions" value="362"/>
</dbReference>
<dbReference type="Proteomes" id="UP000000314">
    <property type="component" value="Chromosome 4"/>
</dbReference>
<accession>C4R7L8</accession>
<dbReference type="PDB" id="7XSX">
    <property type="method" value="EM"/>
    <property type="resolution" value="3.80 A"/>
    <property type="chains" value="n=1-414"/>
</dbReference>
<dbReference type="GO" id="GO:0016973">
    <property type="term" value="P:poly(A)+ mRNA export from nucleus"/>
    <property type="evidence" value="ECO:0007669"/>
    <property type="project" value="TreeGrafter"/>
</dbReference>
<evidence type="ECO:0000313" key="6">
    <source>
        <dbReference type="EMBL" id="CAY71593.1"/>
    </source>
</evidence>
<evidence type="ECO:0007829" key="8">
    <source>
        <dbReference type="PDB" id="7XN7"/>
    </source>
</evidence>
<evidence type="ECO:0000256" key="1">
    <source>
        <dbReference type="ARBA" id="ARBA00037349"/>
    </source>
</evidence>
<keyword evidence="7" id="KW-1185">Reference proteome</keyword>
<dbReference type="InterPro" id="IPR035441">
    <property type="entry name" value="TFIIS/LEDGF_dom_sf"/>
</dbReference>
<dbReference type="EMDB" id="EMD-33447"/>
<dbReference type="EMDB" id="EMD-33436"/>
<dbReference type="PANTHER" id="PTHR46010:SF1">
    <property type="entry name" value="PROTEIN IWS1 HOMOLOG"/>
    <property type="match status" value="1"/>
</dbReference>
<evidence type="ECO:0007829" key="9">
    <source>
        <dbReference type="PDB" id="7XSE"/>
    </source>
</evidence>
<dbReference type="EMDB" id="EMD-33450"/>
<feature type="compositionally biased region" description="Basic and acidic residues" evidence="4">
    <location>
        <begin position="64"/>
        <end position="74"/>
    </location>
</feature>
<dbReference type="Pfam" id="PF08711">
    <property type="entry name" value="Med26"/>
    <property type="match status" value="1"/>
</dbReference>
<feature type="compositionally biased region" description="Acidic residues" evidence="4">
    <location>
        <begin position="36"/>
        <end position="63"/>
    </location>
</feature>
<dbReference type="Gene3D" id="1.20.930.10">
    <property type="entry name" value="Conserved domain common to transcription factors TFIIS, elongin A, CRSP70"/>
    <property type="match status" value="1"/>
</dbReference>
<gene>
    <name evidence="6" type="ordered locus">PAS_chr4_0349</name>
</gene>
<organism evidence="6 7">
    <name type="scientific">Komagataella phaffii (strain GS115 / ATCC 20864)</name>
    <name type="common">Yeast</name>
    <name type="synonym">Pichia pastoris</name>
    <dbReference type="NCBI Taxonomy" id="644223"/>
    <lineage>
        <taxon>Eukaryota</taxon>
        <taxon>Fungi</taxon>
        <taxon>Dikarya</taxon>
        <taxon>Ascomycota</taxon>
        <taxon>Saccharomycotina</taxon>
        <taxon>Pichiomycetes</taxon>
        <taxon>Pichiales</taxon>
        <taxon>Pichiaceae</taxon>
        <taxon>Komagataella</taxon>
    </lineage>
</organism>
<dbReference type="SMR" id="C4R7L8"/>
<sequence>MSDEESENKKLLDQVLPEKTDQETQPEADAALAEQEAPENEPNEPASDDDSDSDLSDISDVDEEKVAEGLRYLDEQTAASLSKHKAAQPSSTHKKKEPTRRRPKQQTARETQYEPDVVEDEAARRTRLFEEKLDAAIKRKPNKRKKNDDVDLEQMQDELIQQLKLQMEESAIRDANNIEQGKPAIFKLKLLPKVKDILLRANLADSILDNNLLASVRLWLEPLPDASLPAYQIQKVLFDAIKSLPIKTSHLRESGLGKVMVFYQKSKRVEPNLKRTAEKLISDWTRPIMGASDNYKDMRVRTQQFDPAQFAESLPGRVSVRPQEAKTLYEEAAERRKRAAIPQARTAAYTIAPQVNTELLMSSARRTLPSGVGSSLSGEDQYKRLNSRLNTMGTKRKSSAKKGGISIEGRGLPQ</sequence>
<dbReference type="AlphaFoldDB" id="C4R7L8"/>
<feature type="compositionally biased region" description="Basic and acidic residues" evidence="4">
    <location>
        <begin position="7"/>
        <end position="22"/>
    </location>
</feature>
<dbReference type="GeneID" id="8200790"/>
<comment type="similarity">
    <text evidence="2">Belongs to the IWS1 family.</text>
</comment>
<dbReference type="GO" id="GO:0005634">
    <property type="term" value="C:nucleus"/>
    <property type="evidence" value="ECO:0007669"/>
    <property type="project" value="UniProtKB-SubCell"/>
</dbReference>
<dbReference type="EMDB" id="EMD-33424"/>
<dbReference type="EMDB" id="EMD-33441"/>
<feature type="domain" description="TFIIS N-terminal" evidence="5">
    <location>
        <begin position="214"/>
        <end position="291"/>
    </location>
</feature>
<dbReference type="PDB" id="7XTI">
    <property type="method" value="EM"/>
    <property type="resolution" value="3.90 A"/>
    <property type="chains" value="n=1-414"/>
</dbReference>
<dbReference type="PDB" id="7XN7">
    <property type="method" value="EM"/>
    <property type="resolution" value="3.10 A"/>
    <property type="chains" value="n=1-414"/>
</dbReference>